<dbReference type="Gene3D" id="3.90.1300.10">
    <property type="entry name" value="Amidase signature (AS) domain"/>
    <property type="match status" value="1"/>
</dbReference>
<proteinExistence type="inferred from homology"/>
<feature type="active site" description="Charge relay system" evidence="7">
    <location>
        <position position="66"/>
    </location>
</feature>
<evidence type="ECO:0000259" key="8">
    <source>
        <dbReference type="Pfam" id="PF01425"/>
    </source>
</evidence>
<evidence type="ECO:0000256" key="5">
    <source>
        <dbReference type="ARBA" id="ARBA00022917"/>
    </source>
</evidence>
<dbReference type="HAMAP" id="MF_00120">
    <property type="entry name" value="GatA"/>
    <property type="match status" value="1"/>
</dbReference>
<comment type="subcellular location">
    <subcellularLocation>
        <location evidence="7">Mitochondrion</location>
    </subcellularLocation>
</comment>
<evidence type="ECO:0000256" key="6">
    <source>
        <dbReference type="ARBA" id="ARBA00047407"/>
    </source>
</evidence>
<dbReference type="GO" id="GO:0030956">
    <property type="term" value="C:glutamyl-tRNA(Gln) amidotransferase complex"/>
    <property type="evidence" value="ECO:0007669"/>
    <property type="project" value="UniProtKB-UniRule"/>
</dbReference>
<dbReference type="Pfam" id="PF01425">
    <property type="entry name" value="Amidase"/>
    <property type="match status" value="1"/>
</dbReference>
<dbReference type="EMBL" id="GIBP01002301">
    <property type="protein sequence ID" value="NDV31270.1"/>
    <property type="molecule type" value="Transcribed_RNA"/>
</dbReference>
<accession>A0A6B2L2T2</accession>
<dbReference type="AlphaFoldDB" id="A0A6B2L2T2"/>
<sequence length="475" mass="51628">MLRKGEINSTQIVEECFNNVQKFAHLNSFISTTDKQNLLSKAQSIDQKRKKGEAVGILNGLPIAIKDNFNVQGTLTSCASKMLSNYISPYTATVCQKLIDSDGLIIGKTNLDEFAMGSFTSNSHYGPTINPYPSLLNDQSKDQYYPGGSSGGSAVAVATSQCYGALGSDTGGSVRLPASWCNIVGLKPSYGLCSRYGLVSYASSLDTPAIFTRTVEDSALLLDIIAGYDPNDSTSIKNPATRNYNKDIQELSGVTVGIPLECNVEELPEEIEDAWNEGIGFLKARGARVKFVSLPNMKYALPAYYIIAPAEASSNLARYDGLRYGITTPTFENTREAFTKTREMGFGDEVKRRILVGTFVLSSSSYKDYFLQAAKVRSLVREDFSNAFKEVDVLLTPTSTGLPPKLNSTHSQQNPLEEFLNDLMTIPASMAGVPAISVPMPISEKGIPVGLQLIANYLEESKLLNIATVLQQINN</sequence>
<dbReference type="PANTHER" id="PTHR11895">
    <property type="entry name" value="TRANSAMIDASE"/>
    <property type="match status" value="1"/>
</dbReference>
<organism evidence="9">
    <name type="scientific">Arcella intermedia</name>
    <dbReference type="NCBI Taxonomy" id="1963864"/>
    <lineage>
        <taxon>Eukaryota</taxon>
        <taxon>Amoebozoa</taxon>
        <taxon>Tubulinea</taxon>
        <taxon>Elardia</taxon>
        <taxon>Arcellinida</taxon>
        <taxon>Sphaerothecina</taxon>
        <taxon>Arcellidae</taxon>
        <taxon>Arcella</taxon>
    </lineage>
</organism>
<protein>
    <recommendedName>
        <fullName evidence="7">Glutamyl-tRNA(Gln) amidotransferase subunit A, mitochondrial</fullName>
        <shortName evidence="7">Glu-AdT subunit A</shortName>
        <ecNumber evidence="7">6.3.5.7</ecNumber>
    </recommendedName>
</protein>
<dbReference type="GO" id="GO:0050567">
    <property type="term" value="F:glutaminyl-tRNA synthase (glutamine-hydrolyzing) activity"/>
    <property type="evidence" value="ECO:0007669"/>
    <property type="project" value="UniProtKB-UniRule"/>
</dbReference>
<dbReference type="InterPro" id="IPR036928">
    <property type="entry name" value="AS_sf"/>
</dbReference>
<comment type="similarity">
    <text evidence="1 7">Belongs to the amidase family. GatA subfamily.</text>
</comment>
<evidence type="ECO:0000256" key="1">
    <source>
        <dbReference type="ARBA" id="ARBA00008069"/>
    </source>
</evidence>
<feature type="active site" description="Charge relay system" evidence="7">
    <location>
        <position position="149"/>
    </location>
</feature>
<dbReference type="EC" id="6.3.5.7" evidence="7"/>
<evidence type="ECO:0000256" key="4">
    <source>
        <dbReference type="ARBA" id="ARBA00022840"/>
    </source>
</evidence>
<comment type="subunit">
    <text evidence="7">Subunit of the heterotrimeric GatCAB amidotransferase (AdT) complex, composed of A, B and C subunits.</text>
</comment>
<name>A0A6B2L2T2_9EUKA</name>
<dbReference type="NCBIfam" id="TIGR00132">
    <property type="entry name" value="gatA"/>
    <property type="match status" value="1"/>
</dbReference>
<dbReference type="GO" id="GO:0070681">
    <property type="term" value="P:glutaminyl-tRNAGln biosynthesis via transamidation"/>
    <property type="evidence" value="ECO:0007669"/>
    <property type="project" value="UniProtKB-UniRule"/>
</dbReference>
<dbReference type="InterPro" id="IPR020556">
    <property type="entry name" value="Amidase_CS"/>
</dbReference>
<dbReference type="SUPFAM" id="SSF75304">
    <property type="entry name" value="Amidase signature (AS) enzymes"/>
    <property type="match status" value="1"/>
</dbReference>
<feature type="active site" description="Acyl-ester intermediate" evidence="7">
    <location>
        <position position="173"/>
    </location>
</feature>
<keyword evidence="4 7" id="KW-0067">ATP-binding</keyword>
<keyword evidence="7" id="KW-0496">Mitochondrion</keyword>
<dbReference type="PROSITE" id="PS00571">
    <property type="entry name" value="AMIDASES"/>
    <property type="match status" value="1"/>
</dbReference>
<dbReference type="InterPro" id="IPR023631">
    <property type="entry name" value="Amidase_dom"/>
</dbReference>
<dbReference type="GO" id="GO:0005739">
    <property type="term" value="C:mitochondrion"/>
    <property type="evidence" value="ECO:0007669"/>
    <property type="project" value="UniProtKB-SubCell"/>
</dbReference>
<reference evidence="9" key="1">
    <citation type="journal article" date="2020" name="J. Eukaryot. Microbiol.">
        <title>De novo Sequencing, Assembly and Annotation of the Transcriptome for the Free-Living Testate Amoeba Arcella intermedia.</title>
        <authorList>
            <person name="Ribeiro G.M."/>
            <person name="Porfirio-Sousa A.L."/>
            <person name="Maurer-Alcala X.X."/>
            <person name="Katz L.A."/>
            <person name="Lahr D.J.G."/>
        </authorList>
    </citation>
    <scope>NUCLEOTIDE SEQUENCE</scope>
</reference>
<evidence type="ECO:0000256" key="2">
    <source>
        <dbReference type="ARBA" id="ARBA00022598"/>
    </source>
</evidence>
<dbReference type="GO" id="GO:0005524">
    <property type="term" value="F:ATP binding"/>
    <property type="evidence" value="ECO:0007669"/>
    <property type="project" value="UniProtKB-KW"/>
</dbReference>
<feature type="domain" description="Amidase" evidence="8">
    <location>
        <begin position="12"/>
        <end position="464"/>
    </location>
</feature>
<dbReference type="InterPro" id="IPR004412">
    <property type="entry name" value="GatA"/>
</dbReference>
<dbReference type="PANTHER" id="PTHR11895:SF7">
    <property type="entry name" value="GLUTAMYL-TRNA(GLN) AMIDOTRANSFERASE SUBUNIT A, MITOCHONDRIAL"/>
    <property type="match status" value="1"/>
</dbReference>
<keyword evidence="5 7" id="KW-0648">Protein biosynthesis</keyword>
<dbReference type="InterPro" id="IPR000120">
    <property type="entry name" value="Amidase"/>
</dbReference>
<evidence type="ECO:0000256" key="3">
    <source>
        <dbReference type="ARBA" id="ARBA00022741"/>
    </source>
</evidence>
<comment type="catalytic activity">
    <reaction evidence="6 7">
        <text>L-glutamyl-tRNA(Gln) + L-glutamine + ATP + H2O = L-glutaminyl-tRNA(Gln) + L-glutamate + ADP + phosphate + H(+)</text>
        <dbReference type="Rhea" id="RHEA:17521"/>
        <dbReference type="Rhea" id="RHEA-COMP:9681"/>
        <dbReference type="Rhea" id="RHEA-COMP:9684"/>
        <dbReference type="ChEBI" id="CHEBI:15377"/>
        <dbReference type="ChEBI" id="CHEBI:15378"/>
        <dbReference type="ChEBI" id="CHEBI:29985"/>
        <dbReference type="ChEBI" id="CHEBI:30616"/>
        <dbReference type="ChEBI" id="CHEBI:43474"/>
        <dbReference type="ChEBI" id="CHEBI:58359"/>
        <dbReference type="ChEBI" id="CHEBI:78520"/>
        <dbReference type="ChEBI" id="CHEBI:78521"/>
        <dbReference type="ChEBI" id="CHEBI:456216"/>
        <dbReference type="EC" id="6.3.5.7"/>
    </reaction>
</comment>
<evidence type="ECO:0000256" key="7">
    <source>
        <dbReference type="HAMAP-Rule" id="MF_03150"/>
    </source>
</evidence>
<dbReference type="GO" id="GO:0032543">
    <property type="term" value="P:mitochondrial translation"/>
    <property type="evidence" value="ECO:0007669"/>
    <property type="project" value="UniProtKB-UniRule"/>
</dbReference>
<keyword evidence="3 7" id="KW-0547">Nucleotide-binding</keyword>
<comment type="function">
    <text evidence="7">Allows the formation of correctly charged Gln-tRNA(Gln) through the transamidation of misacylated Glu-tRNA(Gln) in the mitochondria. The reaction takes place in the presence of glutamine and ATP through an activated gamma-phospho-Glu-tRNA(Gln).</text>
</comment>
<evidence type="ECO:0000313" key="9">
    <source>
        <dbReference type="EMBL" id="NDV31270.1"/>
    </source>
</evidence>
<keyword evidence="2 7" id="KW-0436">Ligase</keyword>